<feature type="compositionally biased region" description="Basic and acidic residues" evidence="1">
    <location>
        <begin position="439"/>
        <end position="451"/>
    </location>
</feature>
<proteinExistence type="predicted"/>
<feature type="transmembrane region" description="Helical" evidence="2">
    <location>
        <begin position="401"/>
        <end position="423"/>
    </location>
</feature>
<feature type="transmembrane region" description="Helical" evidence="2">
    <location>
        <begin position="498"/>
        <end position="515"/>
    </location>
</feature>
<keyword evidence="7" id="KW-1185">Reference proteome</keyword>
<feature type="chain" id="PRO_5043271748" evidence="3">
    <location>
        <begin position="18"/>
        <end position="624"/>
    </location>
</feature>
<evidence type="ECO:0000256" key="2">
    <source>
        <dbReference type="SAM" id="Phobius"/>
    </source>
</evidence>
<dbReference type="AlphaFoldDB" id="A0A9P1DPS1"/>
<feature type="compositionally biased region" description="Basic and acidic residues" evidence="1">
    <location>
        <begin position="48"/>
        <end position="71"/>
    </location>
</feature>
<protein>
    <submittedName>
        <fullName evidence="6">Transmembrane protein 163</fullName>
    </submittedName>
</protein>
<keyword evidence="2 6" id="KW-0812">Transmembrane</keyword>
<evidence type="ECO:0000313" key="6">
    <source>
        <dbReference type="EMBL" id="CAL4800291.1"/>
    </source>
</evidence>
<name>A0A9P1DPS1_9DINO</name>
<dbReference type="OrthoDB" id="430717at2759"/>
<feature type="region of interest" description="Disordered" evidence="1">
    <location>
        <begin position="432"/>
        <end position="451"/>
    </location>
</feature>
<organism evidence="4">
    <name type="scientific">Cladocopium goreaui</name>
    <dbReference type="NCBI Taxonomy" id="2562237"/>
    <lineage>
        <taxon>Eukaryota</taxon>
        <taxon>Sar</taxon>
        <taxon>Alveolata</taxon>
        <taxon>Dinophyceae</taxon>
        <taxon>Suessiales</taxon>
        <taxon>Symbiodiniaceae</taxon>
        <taxon>Cladocopium</taxon>
    </lineage>
</organism>
<dbReference type="EMBL" id="CAMXCT010005668">
    <property type="protein sequence ID" value="CAI4012979.1"/>
    <property type="molecule type" value="Genomic_DNA"/>
</dbReference>
<keyword evidence="2" id="KW-1133">Transmembrane helix</keyword>
<sequence>MAKSLGLLLLLVSLLEAKVSGPGSLLRAGRSEDDFVPLRSTLDEEAEDKQPAEGEGASEDKVAAEGEKSAIEGEAEATSGEAEGSEEAEAEGAEGEEGEEEELIPSEADSEVAYMLLGAVIFVVSLFYLVNWDDDDIRYYSMNIISMTMSIFSAVLMYQGINDQIKRFSADLPEFARVVIQFAHCACYIVIMQVLISALSGVVVFPGATVVNFDEKVWLIAEGLRCDYGRKLTPEEVQKVRAVGREPDAKRSVWLDQHNIEVPVRKERHNLRRAQRWMRCWAMLLAHMSGFAAINAGARLQAVEVFASSPGMALLPAIINQVVLQIFFKLSSMARSKSMEDCIKNQESSGHFKVKLCHEAVVEAENDVSSLSLSFLSVQVIRFIISGIMPNEEGEEEPLVAHSWIHIATFFGIGLMAMILAIVMAMKCTSEEEGEDEETHDKTPKKAHKVPDEPLSERLGMIISNSLAMAFAWILLFGTKWTLIKVEFLNIESMMGQIVHALGLSIFCGLAVFLLDSVDDTVRETKGGAEAASKAIRVIIQAIAILVGFSWEHCFDAAVADVAFITPHKRLSKFLLGCFVCVFLVPAWRRHILTKVMAYEELKKQKRHFNQQKKKPPGCGDTSM</sequence>
<evidence type="ECO:0000256" key="3">
    <source>
        <dbReference type="SAM" id="SignalP"/>
    </source>
</evidence>
<feature type="transmembrane region" description="Helical" evidence="2">
    <location>
        <begin position="310"/>
        <end position="328"/>
    </location>
</feature>
<evidence type="ECO:0000313" key="7">
    <source>
        <dbReference type="Proteomes" id="UP001152797"/>
    </source>
</evidence>
<comment type="caution">
    <text evidence="4">The sequence shown here is derived from an EMBL/GenBank/DDBJ whole genome shotgun (WGS) entry which is preliminary data.</text>
</comment>
<accession>A0A9P1DPS1</accession>
<feature type="region of interest" description="Disordered" evidence="1">
    <location>
        <begin position="36"/>
        <end position="104"/>
    </location>
</feature>
<keyword evidence="2" id="KW-0472">Membrane</keyword>
<evidence type="ECO:0000256" key="1">
    <source>
        <dbReference type="SAM" id="MobiDB-lite"/>
    </source>
</evidence>
<feature type="transmembrane region" description="Helical" evidence="2">
    <location>
        <begin position="181"/>
        <end position="205"/>
    </location>
</feature>
<reference evidence="4" key="1">
    <citation type="submission" date="2022-10" db="EMBL/GenBank/DDBJ databases">
        <authorList>
            <person name="Chen Y."/>
            <person name="Dougan E. K."/>
            <person name="Chan C."/>
            <person name="Rhodes N."/>
            <person name="Thang M."/>
        </authorList>
    </citation>
    <scope>NUCLEOTIDE SEQUENCE</scope>
</reference>
<feature type="transmembrane region" description="Helical" evidence="2">
    <location>
        <begin position="459"/>
        <end position="478"/>
    </location>
</feature>
<feature type="transmembrane region" description="Helical" evidence="2">
    <location>
        <begin position="280"/>
        <end position="298"/>
    </location>
</feature>
<feature type="compositionally biased region" description="Acidic residues" evidence="1">
    <location>
        <begin position="83"/>
        <end position="104"/>
    </location>
</feature>
<dbReference type="Proteomes" id="UP001152797">
    <property type="component" value="Unassembled WGS sequence"/>
</dbReference>
<evidence type="ECO:0000313" key="4">
    <source>
        <dbReference type="EMBL" id="CAI4012979.1"/>
    </source>
</evidence>
<reference evidence="5" key="2">
    <citation type="submission" date="2024-04" db="EMBL/GenBank/DDBJ databases">
        <authorList>
            <person name="Chen Y."/>
            <person name="Shah S."/>
            <person name="Dougan E. K."/>
            <person name="Thang M."/>
            <person name="Chan C."/>
        </authorList>
    </citation>
    <scope>NUCLEOTIDE SEQUENCE [LARGE SCALE GENOMIC DNA]</scope>
</reference>
<dbReference type="EMBL" id="CAMXCT030005668">
    <property type="protein sequence ID" value="CAL4800291.1"/>
    <property type="molecule type" value="Genomic_DNA"/>
</dbReference>
<evidence type="ECO:0000313" key="5">
    <source>
        <dbReference type="EMBL" id="CAL1166354.1"/>
    </source>
</evidence>
<feature type="signal peptide" evidence="3">
    <location>
        <begin position="1"/>
        <end position="17"/>
    </location>
</feature>
<dbReference type="EMBL" id="CAMXCT020005668">
    <property type="protein sequence ID" value="CAL1166354.1"/>
    <property type="molecule type" value="Genomic_DNA"/>
</dbReference>
<feature type="transmembrane region" description="Helical" evidence="2">
    <location>
        <begin position="142"/>
        <end position="161"/>
    </location>
</feature>
<gene>
    <name evidence="4" type="ORF">C1SCF055_LOCUS37995</name>
</gene>
<keyword evidence="3" id="KW-0732">Signal</keyword>
<feature type="transmembrane region" description="Helical" evidence="2">
    <location>
        <begin position="571"/>
        <end position="588"/>
    </location>
</feature>
<feature type="transmembrane region" description="Helical" evidence="2">
    <location>
        <begin position="112"/>
        <end position="130"/>
    </location>
</feature>